<reference evidence="1 2" key="1">
    <citation type="submission" date="2023-05" db="EMBL/GenBank/DDBJ databases">
        <authorList>
            <person name="Guo Y."/>
        </authorList>
    </citation>
    <scope>NUCLEOTIDE SEQUENCE [LARGE SCALE GENOMIC DNA]</scope>
    <source>
        <strain evidence="1 2">GR2756</strain>
    </source>
</reference>
<name>A0ABU3Q8L4_9SPHN</name>
<keyword evidence="2" id="KW-1185">Reference proteome</keyword>
<evidence type="ECO:0000313" key="1">
    <source>
        <dbReference type="EMBL" id="MDT9599323.1"/>
    </source>
</evidence>
<dbReference type="Proteomes" id="UP001259572">
    <property type="component" value="Unassembled WGS sequence"/>
</dbReference>
<evidence type="ECO:0000313" key="2">
    <source>
        <dbReference type="Proteomes" id="UP001259572"/>
    </source>
</evidence>
<organism evidence="1 2">
    <name type="scientific">Sphingosinicella rhizophila</name>
    <dbReference type="NCBI Taxonomy" id="3050082"/>
    <lineage>
        <taxon>Bacteria</taxon>
        <taxon>Pseudomonadati</taxon>
        <taxon>Pseudomonadota</taxon>
        <taxon>Alphaproteobacteria</taxon>
        <taxon>Sphingomonadales</taxon>
        <taxon>Sphingosinicellaceae</taxon>
        <taxon>Sphingosinicella</taxon>
    </lineage>
</organism>
<sequence length="93" mass="9970">MALVHLDQDNGHALTKAERVALRRLVLALDDFEPYGARIVAEDALSSLVRKGLAEAGPSNRPAVGAVGYRLTGQGRRIARQGSPYRDLAFADG</sequence>
<protein>
    <submittedName>
        <fullName evidence="1">Uncharacterized protein</fullName>
    </submittedName>
</protein>
<accession>A0ABU3Q8L4</accession>
<proteinExistence type="predicted"/>
<dbReference type="RefSeq" id="WP_315726121.1">
    <property type="nucleotide sequence ID" value="NZ_JAVUPU010000004.1"/>
</dbReference>
<comment type="caution">
    <text evidence="1">The sequence shown here is derived from an EMBL/GenBank/DDBJ whole genome shotgun (WGS) entry which is preliminary data.</text>
</comment>
<dbReference type="EMBL" id="JAVUPU010000004">
    <property type="protein sequence ID" value="MDT9599323.1"/>
    <property type="molecule type" value="Genomic_DNA"/>
</dbReference>
<gene>
    <name evidence="1" type="ORF">RQX22_10215</name>
</gene>